<sequence length="287" mass="32484">MTVIENEYLKASIDHKGAQLSSLIDKATGREIMWHGDAWPSHAPNLFPVVGSVINSQIVVDGKTYDLPPRHGFARGSDFSIKETNGTHAKFSLKYSEATLKMYPYKFDFQVIYDLIDNALRITYKVLNLDERTIYFSVGGHPAFNVPFNEGENYEDYYLEFEIEEPLDTHLLGSDGFFNGQTEPVKLEGRNLPLTREMFAKDALVFVHPQSRQVAIRSTKHNESLTVQFPHFPYLGIWAKPGADFVCIEPWLGHADVSGKPVELKNKAGIQKLVHGHVFDASYYISI</sequence>
<evidence type="ECO:0000313" key="4">
    <source>
        <dbReference type="EMBL" id="MBE9662595.1"/>
    </source>
</evidence>
<dbReference type="GO" id="GO:0016853">
    <property type="term" value="F:isomerase activity"/>
    <property type="evidence" value="ECO:0007669"/>
    <property type="project" value="InterPro"/>
</dbReference>
<dbReference type="Pfam" id="PF01263">
    <property type="entry name" value="Aldose_epim"/>
    <property type="match status" value="1"/>
</dbReference>
<dbReference type="GO" id="GO:0030246">
    <property type="term" value="F:carbohydrate binding"/>
    <property type="evidence" value="ECO:0007669"/>
    <property type="project" value="InterPro"/>
</dbReference>
<reference evidence="4" key="1">
    <citation type="submission" date="2020-10" db="EMBL/GenBank/DDBJ databases">
        <title>Mucilaginibacter mali sp. nov., isolated from rhizosphere soil of apple orchard.</title>
        <authorList>
            <person name="Lee J.-S."/>
            <person name="Kim H.S."/>
            <person name="Kim J.-S."/>
        </authorList>
    </citation>
    <scope>NUCLEOTIDE SEQUENCE</scope>
    <source>
        <strain evidence="4">KCTC 22746</strain>
    </source>
</reference>
<keyword evidence="5" id="KW-1185">Reference proteome</keyword>
<evidence type="ECO:0000313" key="5">
    <source>
        <dbReference type="Proteomes" id="UP000622475"/>
    </source>
</evidence>
<dbReference type="CDD" id="cd09024">
    <property type="entry name" value="Aldose_epim_lacX"/>
    <property type="match status" value="1"/>
</dbReference>
<dbReference type="SUPFAM" id="SSF74650">
    <property type="entry name" value="Galactose mutarotase-like"/>
    <property type="match status" value="1"/>
</dbReference>
<dbReference type="InterPro" id="IPR008183">
    <property type="entry name" value="Aldose_1/G6P_1-epimerase"/>
</dbReference>
<keyword evidence="3" id="KW-0106">Calcium</keyword>
<comment type="caution">
    <text evidence="4">The sequence shown here is derived from an EMBL/GenBank/DDBJ whole genome shotgun (WGS) entry which is preliminary data.</text>
</comment>
<dbReference type="Proteomes" id="UP000622475">
    <property type="component" value="Unassembled WGS sequence"/>
</dbReference>
<gene>
    <name evidence="4" type="ORF">IRJ16_11940</name>
</gene>
<dbReference type="Gene3D" id="2.70.98.10">
    <property type="match status" value="1"/>
</dbReference>
<protein>
    <submittedName>
        <fullName evidence="4">Aldose 1-epimerase family protein</fullName>
    </submittedName>
</protein>
<dbReference type="InterPro" id="IPR014718">
    <property type="entry name" value="GH-type_carb-bd"/>
</dbReference>
<dbReference type="GO" id="GO:0005975">
    <property type="term" value="P:carbohydrate metabolic process"/>
    <property type="evidence" value="ECO:0007669"/>
    <property type="project" value="InterPro"/>
</dbReference>
<comment type="subunit">
    <text evidence="2">Monomer.</text>
</comment>
<evidence type="ECO:0000256" key="1">
    <source>
        <dbReference type="ARBA" id="ARBA00001913"/>
    </source>
</evidence>
<dbReference type="InterPro" id="IPR037481">
    <property type="entry name" value="LacX"/>
</dbReference>
<accession>A0A929L1X7</accession>
<dbReference type="RefSeq" id="WP_194111810.1">
    <property type="nucleotide sequence ID" value="NZ_JADFFL010000004.1"/>
</dbReference>
<comment type="cofactor">
    <cofactor evidence="1">
        <name>Ca(2+)</name>
        <dbReference type="ChEBI" id="CHEBI:29108"/>
    </cofactor>
</comment>
<evidence type="ECO:0000256" key="2">
    <source>
        <dbReference type="ARBA" id="ARBA00011245"/>
    </source>
</evidence>
<organism evidence="4 5">
    <name type="scientific">Mucilaginibacter myungsuensis</name>
    <dbReference type="NCBI Taxonomy" id="649104"/>
    <lineage>
        <taxon>Bacteria</taxon>
        <taxon>Pseudomonadati</taxon>
        <taxon>Bacteroidota</taxon>
        <taxon>Sphingobacteriia</taxon>
        <taxon>Sphingobacteriales</taxon>
        <taxon>Sphingobacteriaceae</taxon>
        <taxon>Mucilaginibacter</taxon>
    </lineage>
</organism>
<dbReference type="AlphaFoldDB" id="A0A929L1X7"/>
<name>A0A929L1X7_9SPHI</name>
<dbReference type="EMBL" id="JADFFL010000004">
    <property type="protein sequence ID" value="MBE9662595.1"/>
    <property type="molecule type" value="Genomic_DNA"/>
</dbReference>
<proteinExistence type="predicted"/>
<evidence type="ECO:0000256" key="3">
    <source>
        <dbReference type="ARBA" id="ARBA00022837"/>
    </source>
</evidence>
<dbReference type="InterPro" id="IPR011013">
    <property type="entry name" value="Gal_mutarotase_sf_dom"/>
</dbReference>